<dbReference type="Gene3D" id="3.40.50.670">
    <property type="match status" value="2"/>
</dbReference>
<dbReference type="CDD" id="cd00822">
    <property type="entry name" value="TopoII_Trans_DNA_gyrase"/>
    <property type="match status" value="1"/>
</dbReference>
<sequence>MSDEVEDPAEYGADSISVMKGLEAVRKRPSMYIGDTNERGLHHLVYEVVDNSIDEALAGHCNNITVKLHIDNSVTVIDDGRGIPVTMHEEEGIPAVELVLTKLHAGGKFDKDSYKVSGGLHGVGVSCVNALSEWMEVKVHREGELHFIRFERGITETKLKTIGHTTITGTEVIFKPDYEIFTETLIYKWDILANRLRELAFLNPGITINFIDERSEDGEKRETFFFPGGIGEFVKHLNDGKTVVTDTVTFSTEKDGVTADVSFQYHDGYQENIYSYCNNIHTIEGGTHLSGFQTALTASINSYMKNDSKFKNEKNVSGTDVREGLTAIISVKVPEPQFEGQTKTKLGNSDVRTIVRAIVTTSFNEFLEENPKAAKIVVEKALLANRASAAALRARQLIRKDNVLEGFADAGKLSGCSSKDPDKCEIFIVEGDSAGGSAKQGRNSEVQAILPLRGKLINVEKARIDKVFANTEIGSLISAIGCGVGNEFDVSKVRYKKIVIMTDADVDGSHIMTLLLTFFFRQMKPLIESGYIYVAQPPLYKVVRRKREEYIKNDAMLNNFLLELGVDGITLENKLAGNTLSPRETNEMLALIKRTLAVGKGLENHGVTLETYLANVSDDGALPIARIGVREDDGTYSIYFPKSQEEIAHLTDEATERLKPIAVFVDPDAPEPELDEEGNPIIDENVEVEEVGLHPSIEINELHERSLIAEIREKLQALSLDLKHFLAPEDALADPIFNLTDGSSDNPIFNLIDLFEAVKAEGSQGLKLQRYKGLGEMNADQLWETTMDPHRRDLLQVTMEDAVEAERMFSLLMGDVVEPRRHFIEKYSTTLKELDV</sequence>
<dbReference type="InterPro" id="IPR013759">
    <property type="entry name" value="Topo_IIA_B_C"/>
</dbReference>
<evidence type="ECO:0000256" key="7">
    <source>
        <dbReference type="ARBA" id="ARBA00023029"/>
    </source>
</evidence>
<evidence type="ECO:0000313" key="13">
    <source>
        <dbReference type="Proteomes" id="UP001214250"/>
    </source>
</evidence>
<dbReference type="InterPro" id="IPR000565">
    <property type="entry name" value="Topo_IIA_B"/>
</dbReference>
<evidence type="ECO:0000256" key="6">
    <source>
        <dbReference type="ARBA" id="ARBA00022842"/>
    </source>
</evidence>
<dbReference type="PRINTS" id="PR01159">
    <property type="entry name" value="DNAGYRASEB"/>
</dbReference>
<dbReference type="EC" id="5.6.2.2" evidence="10"/>
<dbReference type="GO" id="GO:0003918">
    <property type="term" value="F:DNA topoisomerase type II (double strand cut, ATP-hydrolyzing) activity"/>
    <property type="evidence" value="ECO:0007669"/>
    <property type="project" value="UniProtKB-EC"/>
</dbReference>
<feature type="binding site" evidence="10">
    <location>
        <position position="503"/>
    </location>
    <ligand>
        <name>Mg(2+)</name>
        <dbReference type="ChEBI" id="CHEBI:18420"/>
        <label>2</label>
    </ligand>
</feature>
<dbReference type="InterPro" id="IPR014721">
    <property type="entry name" value="Ribsml_uS5_D2-typ_fold_subgr"/>
</dbReference>
<dbReference type="HAMAP" id="MF_01898">
    <property type="entry name" value="GyrB"/>
    <property type="match status" value="1"/>
</dbReference>
<dbReference type="SUPFAM" id="SSF54211">
    <property type="entry name" value="Ribosomal protein S5 domain 2-like"/>
    <property type="match status" value="1"/>
</dbReference>
<dbReference type="PROSITE" id="PS50880">
    <property type="entry name" value="TOPRIM"/>
    <property type="match status" value="1"/>
</dbReference>
<comment type="similarity">
    <text evidence="2 10">Belongs to the type II topoisomerase GyrB family.</text>
</comment>
<keyword evidence="7 10" id="KW-0799">Topoisomerase</keyword>
<comment type="miscellaneous">
    <text evidence="10">Few gyrases are as efficient as E.coli at forming negative supercoils. Not all organisms have 2 type II topoisomerases; in organisms with a single type II topoisomerase this enzyme also has to decatenate newly replicated chromosomes.</text>
</comment>
<dbReference type="NCBIfam" id="NF011501">
    <property type="entry name" value="PRK14939.1"/>
    <property type="match status" value="1"/>
</dbReference>
<dbReference type="PANTHER" id="PTHR45866">
    <property type="entry name" value="DNA GYRASE/TOPOISOMERASE SUBUNIT B"/>
    <property type="match status" value="1"/>
</dbReference>
<dbReference type="CDD" id="cd16928">
    <property type="entry name" value="HATPase_GyrB-like"/>
    <property type="match status" value="1"/>
</dbReference>
<dbReference type="InterPro" id="IPR034160">
    <property type="entry name" value="TOPRIM_GyrB"/>
</dbReference>
<keyword evidence="4 10" id="KW-0547">Nucleotide-binding</keyword>
<dbReference type="PROSITE" id="PS00177">
    <property type="entry name" value="TOPOISOMERASE_II"/>
    <property type="match status" value="1"/>
</dbReference>
<feature type="binding site" evidence="10">
    <location>
        <position position="505"/>
    </location>
    <ligand>
        <name>Mg(2+)</name>
        <dbReference type="ChEBI" id="CHEBI:18420"/>
        <label>2</label>
    </ligand>
</feature>
<dbReference type="InterPro" id="IPR002288">
    <property type="entry name" value="DNA_gyrase_B_C"/>
</dbReference>
<dbReference type="EMBL" id="CP117812">
    <property type="protein sequence ID" value="WDE98114.1"/>
    <property type="molecule type" value="Genomic_DNA"/>
</dbReference>
<keyword evidence="5 10" id="KW-0067">ATP-binding</keyword>
<dbReference type="Proteomes" id="UP001214250">
    <property type="component" value="Chromosome 2"/>
</dbReference>
<feature type="site" description="Interaction with DNA" evidence="10">
    <location>
        <position position="455"/>
    </location>
</feature>
<evidence type="ECO:0000256" key="9">
    <source>
        <dbReference type="ARBA" id="ARBA00023235"/>
    </source>
</evidence>
<dbReference type="Gene3D" id="3.30.230.10">
    <property type="match status" value="1"/>
</dbReference>
<dbReference type="SUPFAM" id="SSF56719">
    <property type="entry name" value="Type II DNA topoisomerase"/>
    <property type="match status" value="1"/>
</dbReference>
<evidence type="ECO:0000256" key="2">
    <source>
        <dbReference type="ARBA" id="ARBA00010708"/>
    </source>
</evidence>
<comment type="catalytic activity">
    <reaction evidence="1 10">
        <text>ATP-dependent breakage, passage and rejoining of double-stranded DNA.</text>
        <dbReference type="EC" id="5.6.2.2"/>
    </reaction>
</comment>
<feature type="domain" description="Toprim" evidence="11">
    <location>
        <begin position="424"/>
        <end position="538"/>
    </location>
</feature>
<protein>
    <recommendedName>
        <fullName evidence="10">DNA gyrase subunit B</fullName>
        <ecNumber evidence="10">5.6.2.2</ecNumber>
    </recommendedName>
</protein>
<proteinExistence type="inferred from homology"/>
<comment type="function">
    <text evidence="10">A type II topoisomerase that negatively supercoils closed circular double-stranded (ds) DNA in an ATP-dependent manner to modulate DNA topology and maintain chromosomes in an underwound state. Negative supercoiling favors strand separation, and DNA replication, transcription, recombination and repair, all of which involve strand separation. Also able to catalyze the interconversion of other topological isomers of dsDNA rings, including catenanes and knotted rings. Type II topoisomerases break and join 2 DNA strands simultaneously in an ATP-dependent manner.</text>
</comment>
<dbReference type="SMART" id="SM00387">
    <property type="entry name" value="HATPase_c"/>
    <property type="match status" value="1"/>
</dbReference>
<feature type="binding site" evidence="10">
    <location>
        <position position="430"/>
    </location>
    <ligand>
        <name>Mg(2+)</name>
        <dbReference type="ChEBI" id="CHEBI:18420"/>
        <label>1</label>
        <note>catalytic</note>
    </ligand>
</feature>
<dbReference type="InterPro" id="IPR018522">
    <property type="entry name" value="TopoIIA_CS"/>
</dbReference>
<evidence type="ECO:0000256" key="3">
    <source>
        <dbReference type="ARBA" id="ARBA00022723"/>
    </source>
</evidence>
<dbReference type="RefSeq" id="WP_274152903.1">
    <property type="nucleotide sequence ID" value="NZ_CP117812.1"/>
</dbReference>
<keyword evidence="8" id="KW-0238">DNA-binding</keyword>
<dbReference type="InterPro" id="IPR001241">
    <property type="entry name" value="Topo_IIA"/>
</dbReference>
<dbReference type="NCBIfam" id="NF004189">
    <property type="entry name" value="PRK05644.1"/>
    <property type="match status" value="1"/>
</dbReference>
<keyword evidence="9 10" id="KW-0413">Isomerase</keyword>
<dbReference type="Gene3D" id="3.30.565.10">
    <property type="entry name" value="Histidine kinase-like ATPase, C-terminal domain"/>
    <property type="match status" value="1"/>
</dbReference>
<comment type="subunit">
    <text evidence="10">Heterotetramer, composed of two GyrA and two GyrB chains. In the heterotetramer, GyrA contains the active site tyrosine that forms a transient covalent intermediate with DNA, while GyrB binds cofactors and catalyzes ATP hydrolysis.</text>
</comment>
<dbReference type="CDD" id="cd03366">
    <property type="entry name" value="TOPRIM_TopoIIA_GyrB"/>
    <property type="match status" value="1"/>
</dbReference>
<accession>A0ABY7VXW5</accession>
<feature type="site" description="Interaction with DNA" evidence="10">
    <location>
        <position position="458"/>
    </location>
</feature>
<dbReference type="SMART" id="SM00433">
    <property type="entry name" value="TOP2c"/>
    <property type="match status" value="1"/>
</dbReference>
<keyword evidence="6 10" id="KW-0460">Magnesium</keyword>
<name>A0ABY7VXW5_9BACT</name>
<gene>
    <name evidence="10 12" type="primary">gyrB</name>
    <name evidence="12" type="ORF">PQO03_20045</name>
</gene>
<dbReference type="InterPro" id="IPR013760">
    <property type="entry name" value="Topo_IIA-like_dom_sf"/>
</dbReference>
<evidence type="ECO:0000256" key="5">
    <source>
        <dbReference type="ARBA" id="ARBA00022840"/>
    </source>
</evidence>
<evidence type="ECO:0000256" key="1">
    <source>
        <dbReference type="ARBA" id="ARBA00000185"/>
    </source>
</evidence>
<dbReference type="InterPro" id="IPR013506">
    <property type="entry name" value="Topo_IIA_bsu_dom2"/>
</dbReference>
<feature type="binding site" evidence="10">
    <location>
        <position position="503"/>
    </location>
    <ligand>
        <name>Mg(2+)</name>
        <dbReference type="ChEBI" id="CHEBI:18420"/>
        <label>1</label>
        <note>catalytic</note>
    </ligand>
</feature>
<comment type="subcellular location">
    <subcellularLocation>
        <location evidence="10">Cytoplasm</location>
    </subcellularLocation>
</comment>
<evidence type="ECO:0000259" key="11">
    <source>
        <dbReference type="PROSITE" id="PS50880"/>
    </source>
</evidence>
<evidence type="ECO:0000256" key="10">
    <source>
        <dbReference type="HAMAP-Rule" id="MF_01898"/>
    </source>
</evidence>
<keyword evidence="10" id="KW-0963">Cytoplasm</keyword>
<dbReference type="InterPro" id="IPR036890">
    <property type="entry name" value="HATPase_C_sf"/>
</dbReference>
<dbReference type="PRINTS" id="PR00418">
    <property type="entry name" value="TPI2FAMILY"/>
</dbReference>
<dbReference type="InterPro" id="IPR003594">
    <property type="entry name" value="HATPase_dom"/>
</dbReference>
<dbReference type="PANTHER" id="PTHR45866:SF1">
    <property type="entry name" value="DNA GYRASE SUBUNIT B, MITOCHONDRIAL"/>
    <property type="match status" value="1"/>
</dbReference>
<evidence type="ECO:0000313" key="12">
    <source>
        <dbReference type="EMBL" id="WDE98114.1"/>
    </source>
</evidence>
<dbReference type="Pfam" id="PF00986">
    <property type="entry name" value="DNA_gyraseB_C"/>
    <property type="match status" value="1"/>
</dbReference>
<dbReference type="InterPro" id="IPR011557">
    <property type="entry name" value="GyrB"/>
</dbReference>
<dbReference type="Pfam" id="PF01751">
    <property type="entry name" value="Toprim"/>
    <property type="match status" value="1"/>
</dbReference>
<dbReference type="Pfam" id="PF02518">
    <property type="entry name" value="HATPase_c"/>
    <property type="match status" value="1"/>
</dbReference>
<keyword evidence="13" id="KW-1185">Reference proteome</keyword>
<dbReference type="InterPro" id="IPR020568">
    <property type="entry name" value="Ribosomal_Su5_D2-typ_SF"/>
</dbReference>
<dbReference type="InterPro" id="IPR006171">
    <property type="entry name" value="TOPRIM_dom"/>
</dbReference>
<dbReference type="SUPFAM" id="SSF55874">
    <property type="entry name" value="ATPase domain of HSP90 chaperone/DNA topoisomerase II/histidine kinase"/>
    <property type="match status" value="1"/>
</dbReference>
<evidence type="ECO:0000256" key="8">
    <source>
        <dbReference type="ARBA" id="ARBA00023125"/>
    </source>
</evidence>
<dbReference type="NCBIfam" id="TIGR01059">
    <property type="entry name" value="gyrB"/>
    <property type="match status" value="1"/>
</dbReference>
<comment type="cofactor">
    <cofactor evidence="10">
        <name>Mg(2+)</name>
        <dbReference type="ChEBI" id="CHEBI:18420"/>
    </cofactor>
    <cofactor evidence="10">
        <name>Mn(2+)</name>
        <dbReference type="ChEBI" id="CHEBI:29035"/>
    </cofactor>
    <cofactor evidence="10">
        <name>Ca(2+)</name>
        <dbReference type="ChEBI" id="CHEBI:29108"/>
    </cofactor>
    <text evidence="10">Binds two Mg(2+) per subunit. The magnesium ions form salt bridges with both the protein and the DNA. Can also accept other divalent metal cations, such as Mn(2+) or Ca(2+).</text>
</comment>
<reference evidence="12 13" key="1">
    <citation type="submission" date="2023-02" db="EMBL/GenBank/DDBJ databases">
        <title>Genome sequence of Lentisphaera profundi SAORIC-696.</title>
        <authorList>
            <person name="Kim e."/>
            <person name="Cho J.-C."/>
            <person name="Choi A."/>
            <person name="Kang I."/>
        </authorList>
    </citation>
    <scope>NUCLEOTIDE SEQUENCE [LARGE SCALE GENOMIC DNA]</scope>
    <source>
        <strain evidence="12 13">SAORIC-696</strain>
    </source>
</reference>
<keyword evidence="3 10" id="KW-0479">Metal-binding</keyword>
<evidence type="ECO:0000256" key="4">
    <source>
        <dbReference type="ARBA" id="ARBA00022741"/>
    </source>
</evidence>
<organism evidence="12 13">
    <name type="scientific">Lentisphaera profundi</name>
    <dbReference type="NCBI Taxonomy" id="1658616"/>
    <lineage>
        <taxon>Bacteria</taxon>
        <taxon>Pseudomonadati</taxon>
        <taxon>Lentisphaerota</taxon>
        <taxon>Lentisphaeria</taxon>
        <taxon>Lentisphaerales</taxon>
        <taxon>Lentisphaeraceae</taxon>
        <taxon>Lentisphaera</taxon>
    </lineage>
</organism>
<dbReference type="Pfam" id="PF00204">
    <property type="entry name" value="DNA_gyraseB"/>
    <property type="match status" value="1"/>
</dbReference>